<organism evidence="3 4">
    <name type="scientific">Chrysochromulina tobinii</name>
    <dbReference type="NCBI Taxonomy" id="1460289"/>
    <lineage>
        <taxon>Eukaryota</taxon>
        <taxon>Haptista</taxon>
        <taxon>Haptophyta</taxon>
        <taxon>Prymnesiophyceae</taxon>
        <taxon>Prymnesiales</taxon>
        <taxon>Chrysochromulinaceae</taxon>
        <taxon>Chrysochromulina</taxon>
    </lineage>
</organism>
<dbReference type="PROSITE" id="PS00018">
    <property type="entry name" value="EF_HAND_1"/>
    <property type="match status" value="6"/>
</dbReference>
<dbReference type="Proteomes" id="UP000037460">
    <property type="component" value="Unassembled WGS sequence"/>
</dbReference>
<dbReference type="PANTHER" id="PTHR10827">
    <property type="entry name" value="RETICULOCALBIN"/>
    <property type="match status" value="1"/>
</dbReference>
<proteinExistence type="predicted"/>
<dbReference type="Gene3D" id="1.10.238.10">
    <property type="entry name" value="EF-hand"/>
    <property type="match status" value="5"/>
</dbReference>
<keyword evidence="4" id="KW-1185">Reference proteome</keyword>
<dbReference type="PROSITE" id="PS50222">
    <property type="entry name" value="EF_HAND_2"/>
    <property type="match status" value="7"/>
</dbReference>
<evidence type="ECO:0000259" key="2">
    <source>
        <dbReference type="PROSITE" id="PS50222"/>
    </source>
</evidence>
<evidence type="ECO:0000313" key="4">
    <source>
        <dbReference type="Proteomes" id="UP000037460"/>
    </source>
</evidence>
<feature type="domain" description="EF-hand" evidence="2">
    <location>
        <begin position="220"/>
        <end position="251"/>
    </location>
</feature>
<feature type="domain" description="EF-hand" evidence="2">
    <location>
        <begin position="355"/>
        <end position="390"/>
    </location>
</feature>
<gene>
    <name evidence="3" type="ORF">Ctob_004363</name>
</gene>
<dbReference type="CDD" id="cd00051">
    <property type="entry name" value="EFh"/>
    <property type="match status" value="1"/>
</dbReference>
<dbReference type="EMBL" id="JWZX01003096">
    <property type="protein sequence ID" value="KOO24406.1"/>
    <property type="molecule type" value="Genomic_DNA"/>
</dbReference>
<accession>A0A0M0JCT5</accession>
<dbReference type="InterPro" id="IPR011992">
    <property type="entry name" value="EF-hand-dom_pair"/>
</dbReference>
<feature type="domain" description="EF-hand" evidence="2">
    <location>
        <begin position="322"/>
        <end position="350"/>
    </location>
</feature>
<protein>
    <submittedName>
        <fullName evidence="3">Allergen cup a 4</fullName>
    </submittedName>
</protein>
<feature type="domain" description="EF-hand" evidence="2">
    <location>
        <begin position="25"/>
        <end position="53"/>
    </location>
</feature>
<reference evidence="4" key="1">
    <citation type="journal article" date="2015" name="PLoS Genet.">
        <title>Genome Sequence and Transcriptome Analyses of Chrysochromulina tobin: Metabolic Tools for Enhanced Algal Fitness in the Prominent Order Prymnesiales (Haptophyceae).</title>
        <authorList>
            <person name="Hovde B.T."/>
            <person name="Deodato C.R."/>
            <person name="Hunsperger H.M."/>
            <person name="Ryken S.A."/>
            <person name="Yost W."/>
            <person name="Jha R.K."/>
            <person name="Patterson J."/>
            <person name="Monnat R.J. Jr."/>
            <person name="Barlow S.B."/>
            <person name="Starkenburg S.R."/>
            <person name="Cattolico R.A."/>
        </authorList>
    </citation>
    <scope>NUCLEOTIDE SEQUENCE</scope>
    <source>
        <strain evidence="4">CCMP291</strain>
    </source>
</reference>
<dbReference type="SMART" id="SM00054">
    <property type="entry name" value="EFh"/>
    <property type="match status" value="8"/>
</dbReference>
<dbReference type="SUPFAM" id="SSF47473">
    <property type="entry name" value="EF-hand"/>
    <property type="match status" value="2"/>
</dbReference>
<evidence type="ECO:0000313" key="3">
    <source>
        <dbReference type="EMBL" id="KOO24406.1"/>
    </source>
</evidence>
<name>A0A0M0JCT5_9EUKA</name>
<sequence>MKDHALKKGIMLAGKGEKGKYSMPALFAQFDADGDGKLDIYELARAFRAIGLEKRQGGDSDMDKATFKSFGTDKDGYVDMKEIDANMNDKLRAKIEKKIEMGWEFDKEKWDASVKRHKKWDMKKIFAQFDADGDGKLDIYQIARAFRALGLPKRDGTKMEMDKEMFKSFDTNGDGYVSMEEFDKNLKPKTRRKIENILEAGWTFDKAAWEASVARHKKYDMKQIFAQFDADGDGKLDIYEIARAFRAMGLPKRDGEKMEMDKAMFKSFDTDGDGYVSMEELDANLKPKTRRKIELALEAGWKFDKPTWDASVARHKKYNMADIFKGFDTDGDGKLTMREFQRAFRAMGLPKRDGTKMEVDKAMFDSFDTDGDGYISLVEFQENIQPKTRRKIELKLESGWKFDEIKWAESAERHKDDPKPGA</sequence>
<evidence type="ECO:0000256" key="1">
    <source>
        <dbReference type="ARBA" id="ARBA00022837"/>
    </source>
</evidence>
<dbReference type="GO" id="GO:0005509">
    <property type="term" value="F:calcium ion binding"/>
    <property type="evidence" value="ECO:0007669"/>
    <property type="project" value="InterPro"/>
</dbReference>
<keyword evidence="1" id="KW-0106">Calcium</keyword>
<dbReference type="InterPro" id="IPR018247">
    <property type="entry name" value="EF_Hand_1_Ca_BS"/>
</dbReference>
<feature type="domain" description="EF-hand" evidence="2">
    <location>
        <begin position="157"/>
        <end position="192"/>
    </location>
</feature>
<dbReference type="OrthoDB" id="26525at2759"/>
<dbReference type="PANTHER" id="PTHR10827:SF85">
    <property type="entry name" value="CALCIUM-BINDING PROTEIN"/>
    <property type="match status" value="1"/>
</dbReference>
<feature type="domain" description="EF-hand" evidence="2">
    <location>
        <begin position="121"/>
        <end position="152"/>
    </location>
</feature>
<dbReference type="Pfam" id="PF13499">
    <property type="entry name" value="EF-hand_7"/>
    <property type="match status" value="4"/>
</dbReference>
<feature type="domain" description="EF-hand" evidence="2">
    <location>
        <begin position="256"/>
        <end position="291"/>
    </location>
</feature>
<dbReference type="InterPro" id="IPR002048">
    <property type="entry name" value="EF_hand_dom"/>
</dbReference>
<dbReference type="AlphaFoldDB" id="A0A0M0JCT5"/>
<comment type="caution">
    <text evidence="3">The sequence shown here is derived from an EMBL/GenBank/DDBJ whole genome shotgun (WGS) entry which is preliminary data.</text>
</comment>